<dbReference type="Proteomes" id="UP000000758">
    <property type="component" value="Chromosome"/>
</dbReference>
<evidence type="ECO:0000313" key="3">
    <source>
        <dbReference type="Proteomes" id="UP000000758"/>
    </source>
</evidence>
<dbReference type="EnsemblBacteria" id="ABK78201">
    <property type="protein sequence ID" value="ABK78201"/>
    <property type="gene ID" value="CENSYa_1581"/>
</dbReference>
<keyword evidence="1" id="KW-1133">Transmembrane helix</keyword>
<feature type="transmembrane region" description="Helical" evidence="1">
    <location>
        <begin position="225"/>
        <end position="242"/>
    </location>
</feature>
<organism evidence="2 3">
    <name type="scientific">Cenarchaeum symbiosum (strain A)</name>
    <dbReference type="NCBI Taxonomy" id="414004"/>
    <lineage>
        <taxon>Archaea</taxon>
        <taxon>Nitrososphaerota</taxon>
        <taxon>Candidatus Cenarchaeales</taxon>
        <taxon>Candidatus Cenarchaeaceae</taxon>
        <taxon>Candidatus Cenarchaeum</taxon>
    </lineage>
</organism>
<feature type="transmembrane region" description="Helical" evidence="1">
    <location>
        <begin position="248"/>
        <end position="271"/>
    </location>
</feature>
<gene>
    <name evidence="2" type="ordered locus">CENSYa_1581</name>
</gene>
<feature type="transmembrane region" description="Helical" evidence="1">
    <location>
        <begin position="159"/>
        <end position="175"/>
    </location>
</feature>
<feature type="transmembrane region" description="Helical" evidence="1">
    <location>
        <begin position="322"/>
        <end position="343"/>
    </location>
</feature>
<sequence>MPFAAVAVVIAYLAGPGSGLAGLGTPLPEITIEQVDFVDGEIRATVRNTGPMPVDVVIADVNDRIQPAAIEPDKHLERFETAVVRIPFPWNEAEPYRIGLTIDDGTRFEREVEAAAPAPEAGLELLGSLALIGTYVGIVPVMLGLAWLPFIRRISGRHYAFFLSITVGLLLFLGIDAIEEAAEVADENLSESFNGLLLIATVTTLSFLALYYAGGRLAAAGKSGLQKPMAVGLMIAVGIGLHNLGEGLAIGAAIGLGQAALGAFLIVGFALHNTTEGMAIAAPASRAGATVPMLAALGLMAGAPAILGAWIGGFFYSPFSAVIFLSVGAGAILQVMVVVLRWIRGQDGVGLSGAPVAAGIATGMAVMYLTSIII</sequence>
<dbReference type="AlphaFoldDB" id="A0RXY4"/>
<proteinExistence type="predicted"/>
<name>A0RXY4_CENSY</name>
<dbReference type="STRING" id="414004.CENSYa_1581"/>
<keyword evidence="1" id="KW-0472">Membrane</keyword>
<protein>
    <submittedName>
        <fullName evidence="2">Divalent heavy-metal cation transporter</fullName>
    </submittedName>
</protein>
<dbReference type="KEGG" id="csy:CENSYa_1581"/>
<feature type="transmembrane region" description="Helical" evidence="1">
    <location>
        <begin position="195"/>
        <end position="213"/>
    </location>
</feature>
<feature type="transmembrane region" description="Helical" evidence="1">
    <location>
        <begin position="125"/>
        <end position="147"/>
    </location>
</feature>
<feature type="transmembrane region" description="Helical" evidence="1">
    <location>
        <begin position="355"/>
        <end position="373"/>
    </location>
</feature>
<evidence type="ECO:0000256" key="1">
    <source>
        <dbReference type="SAM" id="Phobius"/>
    </source>
</evidence>
<evidence type="ECO:0000313" key="2">
    <source>
        <dbReference type="EMBL" id="ABK78201.1"/>
    </source>
</evidence>
<feature type="transmembrane region" description="Helical" evidence="1">
    <location>
        <begin position="291"/>
        <end position="316"/>
    </location>
</feature>
<keyword evidence="3" id="KW-1185">Reference proteome</keyword>
<dbReference type="HOGENOM" id="CLU_659899_0_0_2"/>
<dbReference type="PATRIC" id="fig|414004.10.peg.1448"/>
<keyword evidence="1" id="KW-0812">Transmembrane</keyword>
<dbReference type="EMBL" id="DP000238">
    <property type="protein sequence ID" value="ABK78201.1"/>
    <property type="molecule type" value="Genomic_DNA"/>
</dbReference>
<accession>A0RXY4</accession>
<reference evidence="2 3" key="1">
    <citation type="journal article" date="2006" name="Proc. Natl. Acad. Sci. U.S.A.">
        <title>Genomic analysis of the uncultivated marine crenarchaeote Cenarchaeum symbiosum.</title>
        <authorList>
            <person name="Hallam S.J."/>
            <person name="Konstantinidis K.T."/>
            <person name="Putnam N."/>
            <person name="Schleper C."/>
            <person name="Watanabe Y."/>
            <person name="Sugahara J."/>
            <person name="Preston C."/>
            <person name="de la Torre J."/>
            <person name="Richardson P.M."/>
            <person name="DeLong E.F."/>
        </authorList>
    </citation>
    <scope>NUCLEOTIDE SEQUENCE [LARGE SCALE GENOMIC DNA]</scope>
    <source>
        <strain evidence="3">A</strain>
    </source>
</reference>